<protein>
    <submittedName>
        <fullName evidence="1">Uncharacterized protein</fullName>
    </submittedName>
</protein>
<dbReference type="EMBL" id="CM044703">
    <property type="protein sequence ID" value="KAI5671519.1"/>
    <property type="molecule type" value="Genomic_DNA"/>
</dbReference>
<evidence type="ECO:0000313" key="2">
    <source>
        <dbReference type="Proteomes" id="UP001060085"/>
    </source>
</evidence>
<accession>A0ACC0BFV0</accession>
<sequence length="369" mass="41109">MEREKRRDHGREMVRPGARRENDDLGPVVDRTGKLEERTFTALSRGVRVHHSISNIPSILLHLDLGNIMILVYRGLLPSHLIYQLELVLFSHHMIHRLRYLMNYMDFLSQHLHHMTRRDTGDIELEGDKGRSEEHDEAGYPHIGGKNVEGNNDGDEDEPISVAPTSSSGVRPGSGKDKGLTTSQMHGYIYIYVFSYVFPSSKTMGELCMGCLRTRSILSHTYPIELSDSLGGSNALQHILFDCWWLTGQQITEYKYKTHSKVRETHRLAKGVLSPVLPKIQSSSSSSGSSSDSGSGSCGRGRPPRAPTGTGRGSSSGQSSLSSVIDPSPYSTFPYNTFPGFVYPFIENWKNMNGDRNCGYWVVADCVQG</sequence>
<dbReference type="Proteomes" id="UP001060085">
    <property type="component" value="Linkage Group LG03"/>
</dbReference>
<evidence type="ECO:0000313" key="1">
    <source>
        <dbReference type="EMBL" id="KAI5671519.1"/>
    </source>
</evidence>
<gene>
    <name evidence="1" type="ORF">M9H77_11883</name>
</gene>
<reference evidence="2" key="1">
    <citation type="journal article" date="2023" name="Nat. Plants">
        <title>Single-cell RNA sequencing provides a high-resolution roadmap for understanding the multicellular compartmentation of specialized metabolism.</title>
        <authorList>
            <person name="Sun S."/>
            <person name="Shen X."/>
            <person name="Li Y."/>
            <person name="Li Y."/>
            <person name="Wang S."/>
            <person name="Li R."/>
            <person name="Zhang H."/>
            <person name="Shen G."/>
            <person name="Guo B."/>
            <person name="Wei J."/>
            <person name="Xu J."/>
            <person name="St-Pierre B."/>
            <person name="Chen S."/>
            <person name="Sun C."/>
        </authorList>
    </citation>
    <scope>NUCLEOTIDE SEQUENCE [LARGE SCALE GENOMIC DNA]</scope>
</reference>
<proteinExistence type="predicted"/>
<organism evidence="1 2">
    <name type="scientific">Catharanthus roseus</name>
    <name type="common">Madagascar periwinkle</name>
    <name type="synonym">Vinca rosea</name>
    <dbReference type="NCBI Taxonomy" id="4058"/>
    <lineage>
        <taxon>Eukaryota</taxon>
        <taxon>Viridiplantae</taxon>
        <taxon>Streptophyta</taxon>
        <taxon>Embryophyta</taxon>
        <taxon>Tracheophyta</taxon>
        <taxon>Spermatophyta</taxon>
        <taxon>Magnoliopsida</taxon>
        <taxon>eudicotyledons</taxon>
        <taxon>Gunneridae</taxon>
        <taxon>Pentapetalae</taxon>
        <taxon>asterids</taxon>
        <taxon>lamiids</taxon>
        <taxon>Gentianales</taxon>
        <taxon>Apocynaceae</taxon>
        <taxon>Rauvolfioideae</taxon>
        <taxon>Vinceae</taxon>
        <taxon>Catharanthinae</taxon>
        <taxon>Catharanthus</taxon>
    </lineage>
</organism>
<keyword evidence="2" id="KW-1185">Reference proteome</keyword>
<comment type="caution">
    <text evidence="1">The sequence shown here is derived from an EMBL/GenBank/DDBJ whole genome shotgun (WGS) entry which is preliminary data.</text>
</comment>
<name>A0ACC0BFV0_CATRO</name>